<dbReference type="AlphaFoldDB" id="A0A699X9Q4"/>
<dbReference type="EMBL" id="BKCJ011828228">
    <property type="protein sequence ID" value="GFD56329.1"/>
    <property type="molecule type" value="Genomic_DNA"/>
</dbReference>
<gene>
    <name evidence="1" type="ORF">Tci_928298</name>
</gene>
<evidence type="ECO:0000313" key="1">
    <source>
        <dbReference type="EMBL" id="GFD56329.1"/>
    </source>
</evidence>
<feature type="non-terminal residue" evidence="1">
    <location>
        <position position="1"/>
    </location>
</feature>
<sequence>WRYGVPGDMEILEIWSSWRYGDPGDSRPHNMVALPRRCAKGLVQMGRSR</sequence>
<protein>
    <submittedName>
        <fullName evidence="1">Uncharacterized protein</fullName>
    </submittedName>
</protein>
<accession>A0A699X9Q4</accession>
<organism evidence="1">
    <name type="scientific">Tanacetum cinerariifolium</name>
    <name type="common">Dalmatian daisy</name>
    <name type="synonym">Chrysanthemum cinerariifolium</name>
    <dbReference type="NCBI Taxonomy" id="118510"/>
    <lineage>
        <taxon>Eukaryota</taxon>
        <taxon>Viridiplantae</taxon>
        <taxon>Streptophyta</taxon>
        <taxon>Embryophyta</taxon>
        <taxon>Tracheophyta</taxon>
        <taxon>Spermatophyta</taxon>
        <taxon>Magnoliopsida</taxon>
        <taxon>eudicotyledons</taxon>
        <taxon>Gunneridae</taxon>
        <taxon>Pentapetalae</taxon>
        <taxon>asterids</taxon>
        <taxon>campanulids</taxon>
        <taxon>Asterales</taxon>
        <taxon>Asteraceae</taxon>
        <taxon>Asteroideae</taxon>
        <taxon>Anthemideae</taxon>
        <taxon>Anthemidinae</taxon>
        <taxon>Tanacetum</taxon>
    </lineage>
</organism>
<comment type="caution">
    <text evidence="1">The sequence shown here is derived from an EMBL/GenBank/DDBJ whole genome shotgun (WGS) entry which is preliminary data.</text>
</comment>
<name>A0A699X9Q4_TANCI</name>
<proteinExistence type="predicted"/>
<reference evidence="1" key="1">
    <citation type="journal article" date="2019" name="Sci. Rep.">
        <title>Draft genome of Tanacetum cinerariifolium, the natural source of mosquito coil.</title>
        <authorList>
            <person name="Yamashiro T."/>
            <person name="Shiraishi A."/>
            <person name="Satake H."/>
            <person name="Nakayama K."/>
        </authorList>
    </citation>
    <scope>NUCLEOTIDE SEQUENCE</scope>
</reference>